<accession>A0A8J4GZB7</accession>
<evidence type="ECO:0000313" key="2">
    <source>
        <dbReference type="EMBL" id="GIM17037.1"/>
    </source>
</evidence>
<proteinExistence type="predicted"/>
<organism evidence="2 3">
    <name type="scientific">Volvox reticuliferus</name>
    <dbReference type="NCBI Taxonomy" id="1737510"/>
    <lineage>
        <taxon>Eukaryota</taxon>
        <taxon>Viridiplantae</taxon>
        <taxon>Chlorophyta</taxon>
        <taxon>core chlorophytes</taxon>
        <taxon>Chlorophyceae</taxon>
        <taxon>CS clade</taxon>
        <taxon>Chlamydomonadales</taxon>
        <taxon>Volvocaceae</taxon>
        <taxon>Volvox</taxon>
    </lineage>
</organism>
<comment type="caution">
    <text evidence="2">The sequence shown here is derived from an EMBL/GenBank/DDBJ whole genome shotgun (WGS) entry which is preliminary data.</text>
</comment>
<keyword evidence="1" id="KW-0472">Membrane</keyword>
<evidence type="ECO:0000313" key="3">
    <source>
        <dbReference type="Proteomes" id="UP000722791"/>
    </source>
</evidence>
<dbReference type="EMBL" id="BNCQ01000089">
    <property type="protein sequence ID" value="GIM17037.1"/>
    <property type="molecule type" value="Genomic_DNA"/>
</dbReference>
<reference evidence="2" key="1">
    <citation type="journal article" date="2021" name="Proc. Natl. Acad. Sci. U.S.A.">
        <title>Three genomes in the algal genus Volvox reveal the fate of a haploid sex-determining region after a transition to homothallism.</title>
        <authorList>
            <person name="Yamamoto K."/>
            <person name="Hamaji T."/>
            <person name="Kawai-Toyooka H."/>
            <person name="Matsuzaki R."/>
            <person name="Takahashi F."/>
            <person name="Nishimura Y."/>
            <person name="Kawachi M."/>
            <person name="Noguchi H."/>
            <person name="Minakuchi Y."/>
            <person name="Umen J.G."/>
            <person name="Toyoda A."/>
            <person name="Nozaki H."/>
        </authorList>
    </citation>
    <scope>NUCLEOTIDE SEQUENCE</scope>
    <source>
        <strain evidence="2">NIES-3785</strain>
    </source>
</reference>
<feature type="transmembrane region" description="Helical" evidence="1">
    <location>
        <begin position="33"/>
        <end position="60"/>
    </location>
</feature>
<keyword evidence="1" id="KW-1133">Transmembrane helix</keyword>
<evidence type="ECO:0000256" key="1">
    <source>
        <dbReference type="SAM" id="Phobius"/>
    </source>
</evidence>
<dbReference type="InterPro" id="IPR010721">
    <property type="entry name" value="UstE-like"/>
</dbReference>
<name>A0A8J4GZB7_9CHLO</name>
<dbReference type="Pfam" id="PF06966">
    <property type="entry name" value="DUF1295"/>
    <property type="match status" value="1"/>
</dbReference>
<protein>
    <submittedName>
        <fullName evidence="2">Uncharacterized protein</fullName>
    </submittedName>
</protein>
<keyword evidence="1" id="KW-0812">Transmembrane</keyword>
<sequence>MCCVIEYSSFSRARKPACINACLAGEYAMWWSFYVLCAALPCRCLLGWSAAGAVGLTLLFHAGSLWITEQISAAKYPDYAAYQANTSAIVPCWPGKRQGDTESD</sequence>
<dbReference type="AlphaFoldDB" id="A0A8J4GZB7"/>
<gene>
    <name evidence="2" type="ORF">Vretimale_19582</name>
</gene>
<dbReference type="Proteomes" id="UP000722791">
    <property type="component" value="Unassembled WGS sequence"/>
</dbReference>